<protein>
    <submittedName>
        <fullName evidence="2">Uncharacterized protein</fullName>
    </submittedName>
</protein>
<proteinExistence type="predicted"/>
<accession>A0AAW1VFJ4</accession>
<organism evidence="2 3">
    <name type="scientific">Henosepilachna vigintioctopunctata</name>
    <dbReference type="NCBI Taxonomy" id="420089"/>
    <lineage>
        <taxon>Eukaryota</taxon>
        <taxon>Metazoa</taxon>
        <taxon>Ecdysozoa</taxon>
        <taxon>Arthropoda</taxon>
        <taxon>Hexapoda</taxon>
        <taxon>Insecta</taxon>
        <taxon>Pterygota</taxon>
        <taxon>Neoptera</taxon>
        <taxon>Endopterygota</taxon>
        <taxon>Coleoptera</taxon>
        <taxon>Polyphaga</taxon>
        <taxon>Cucujiformia</taxon>
        <taxon>Coccinelloidea</taxon>
        <taxon>Coccinellidae</taxon>
        <taxon>Epilachninae</taxon>
        <taxon>Epilachnini</taxon>
        <taxon>Henosepilachna</taxon>
    </lineage>
</organism>
<dbReference type="EMBL" id="JARQZJ010000128">
    <property type="protein sequence ID" value="KAK9891423.1"/>
    <property type="molecule type" value="Genomic_DNA"/>
</dbReference>
<sequence>MFHVTTPRVNAESSNNSPKLERPKSLEIQMDNSVQEPRIEEPIEEGPEDEVDVVPAQDIEPEIQKLEITGDMSPSPGSGKKTPRHLTEQGYFDLKFYHNKLW</sequence>
<reference evidence="2 3" key="1">
    <citation type="submission" date="2023-03" db="EMBL/GenBank/DDBJ databases">
        <title>Genome insight into feeding habits of ladybird beetles.</title>
        <authorList>
            <person name="Li H.-S."/>
            <person name="Huang Y.-H."/>
            <person name="Pang H."/>
        </authorList>
    </citation>
    <scope>NUCLEOTIDE SEQUENCE [LARGE SCALE GENOMIC DNA]</scope>
    <source>
        <strain evidence="2">SYSU_2023b</strain>
        <tissue evidence="2">Whole body</tissue>
    </source>
</reference>
<evidence type="ECO:0000313" key="3">
    <source>
        <dbReference type="Proteomes" id="UP001431783"/>
    </source>
</evidence>
<evidence type="ECO:0000256" key="1">
    <source>
        <dbReference type="SAM" id="MobiDB-lite"/>
    </source>
</evidence>
<keyword evidence="3" id="KW-1185">Reference proteome</keyword>
<dbReference type="AlphaFoldDB" id="A0AAW1VFJ4"/>
<evidence type="ECO:0000313" key="2">
    <source>
        <dbReference type="EMBL" id="KAK9891423.1"/>
    </source>
</evidence>
<comment type="caution">
    <text evidence="2">The sequence shown here is derived from an EMBL/GenBank/DDBJ whole genome shotgun (WGS) entry which is preliminary data.</text>
</comment>
<feature type="region of interest" description="Disordered" evidence="1">
    <location>
        <begin position="65"/>
        <end position="86"/>
    </location>
</feature>
<name>A0AAW1VFJ4_9CUCU</name>
<feature type="region of interest" description="Disordered" evidence="1">
    <location>
        <begin position="1"/>
        <end position="50"/>
    </location>
</feature>
<feature type="compositionally biased region" description="Polar residues" evidence="1">
    <location>
        <begin position="7"/>
        <end position="18"/>
    </location>
</feature>
<dbReference type="Proteomes" id="UP001431783">
    <property type="component" value="Unassembled WGS sequence"/>
</dbReference>
<gene>
    <name evidence="2" type="ORF">WA026_014660</name>
</gene>